<dbReference type="PANTHER" id="PTHR28141:SF1">
    <property type="entry name" value="2',3'-CYCLIC-NUCLEOTIDE 3'-PHOSPHODIESTERASE"/>
    <property type="match status" value="1"/>
</dbReference>
<keyword evidence="2" id="KW-1185">Reference proteome</keyword>
<keyword evidence="1" id="KW-0436">Ligase</keyword>
<protein>
    <submittedName>
        <fullName evidence="1">2'-5' RNA ligase superfamily protein</fullName>
    </submittedName>
</protein>
<dbReference type="OrthoDB" id="1492719at2"/>
<dbReference type="Gene3D" id="3.90.1140.10">
    <property type="entry name" value="Cyclic phosphodiesterase"/>
    <property type="match status" value="1"/>
</dbReference>
<dbReference type="Proteomes" id="UP000219111">
    <property type="component" value="Unassembled WGS sequence"/>
</dbReference>
<dbReference type="GO" id="GO:0016874">
    <property type="term" value="F:ligase activity"/>
    <property type="evidence" value="ECO:0007669"/>
    <property type="project" value="UniProtKB-KW"/>
</dbReference>
<proteinExistence type="predicted"/>
<accession>A0A285S6K5</accession>
<dbReference type="AlphaFoldDB" id="A0A285S6K5"/>
<sequence>MTPAALHSIWLVPAAEEARALAAEIARIATRTGTAAFAPHVTLIGDNAAPLPRLEAAVDALARSTPPLTARITALAGETKRFRALYLALQPGPGLTGLRRALAESLPPEAGHGAFRPHLSLGYGPRAHAHRTAAARGLALWCGRSLRFDRVQIVRSAATIPVADWEILDSRPLRRTPNL</sequence>
<dbReference type="GO" id="GO:0004113">
    <property type="term" value="F:2',3'-cyclic-nucleotide 3'-phosphodiesterase activity"/>
    <property type="evidence" value="ECO:0007669"/>
    <property type="project" value="TreeGrafter"/>
</dbReference>
<organism evidence="1 2">
    <name type="scientific">Rhodobacter maris</name>
    <dbReference type="NCBI Taxonomy" id="446682"/>
    <lineage>
        <taxon>Bacteria</taxon>
        <taxon>Pseudomonadati</taxon>
        <taxon>Pseudomonadota</taxon>
        <taxon>Alphaproteobacteria</taxon>
        <taxon>Rhodobacterales</taxon>
        <taxon>Rhodobacter group</taxon>
        <taxon>Rhodobacter</taxon>
    </lineage>
</organism>
<dbReference type="InterPro" id="IPR012386">
    <property type="entry name" value="Cyclic-nucl_3Pdiesterase"/>
</dbReference>
<reference evidence="2" key="1">
    <citation type="submission" date="2017-08" db="EMBL/GenBank/DDBJ databases">
        <authorList>
            <person name="Varghese N."/>
            <person name="Submissions S."/>
        </authorList>
    </citation>
    <scope>NUCLEOTIDE SEQUENCE [LARGE SCALE GENOMIC DNA]</scope>
    <source>
        <strain evidence="2">JA276</strain>
    </source>
</reference>
<evidence type="ECO:0000313" key="1">
    <source>
        <dbReference type="EMBL" id="SOC03053.1"/>
    </source>
</evidence>
<dbReference type="InterPro" id="IPR009097">
    <property type="entry name" value="Cyclic_Pdiesterase"/>
</dbReference>
<evidence type="ECO:0000313" key="2">
    <source>
        <dbReference type="Proteomes" id="UP000219111"/>
    </source>
</evidence>
<dbReference type="PANTHER" id="PTHR28141">
    <property type="entry name" value="2',3'-CYCLIC-NUCLEOTIDE 3'-PHOSPHODIESTERASE"/>
    <property type="match status" value="1"/>
</dbReference>
<dbReference type="Pfam" id="PF13563">
    <property type="entry name" value="2_5_RNA_ligase2"/>
    <property type="match status" value="1"/>
</dbReference>
<dbReference type="EMBL" id="OBMT01000003">
    <property type="protein sequence ID" value="SOC03053.1"/>
    <property type="molecule type" value="Genomic_DNA"/>
</dbReference>
<dbReference type="SUPFAM" id="SSF55144">
    <property type="entry name" value="LigT-like"/>
    <property type="match status" value="1"/>
</dbReference>
<dbReference type="RefSeq" id="WP_097069483.1">
    <property type="nucleotide sequence ID" value="NZ_OBMT01000003.1"/>
</dbReference>
<name>A0A285S6K5_9RHOB</name>
<gene>
    <name evidence="1" type="ORF">SAMN05877831_103284</name>
</gene>
<dbReference type="GO" id="GO:0009187">
    <property type="term" value="P:cyclic nucleotide metabolic process"/>
    <property type="evidence" value="ECO:0007669"/>
    <property type="project" value="TreeGrafter"/>
</dbReference>